<feature type="domain" description="RPGR-interacting protein 1 first C2" evidence="6">
    <location>
        <begin position="45"/>
        <end position="113"/>
    </location>
</feature>
<dbReference type="PANTHER" id="PTHR14240">
    <property type="entry name" value="RETINITIS PIGMENTOSA GTPASE REGULATOR-INTERACTING PROTEIN"/>
    <property type="match status" value="1"/>
</dbReference>
<protein>
    <recommendedName>
        <fullName evidence="6">RPGR-interacting protein 1 first C2 domain-containing protein</fullName>
    </recommendedName>
</protein>
<accession>A0A0D8X871</accession>
<organism evidence="7 8">
    <name type="scientific">Dictyocaulus viviparus</name>
    <name type="common">Bovine lungworm</name>
    <dbReference type="NCBI Taxonomy" id="29172"/>
    <lineage>
        <taxon>Eukaryota</taxon>
        <taxon>Metazoa</taxon>
        <taxon>Ecdysozoa</taxon>
        <taxon>Nematoda</taxon>
        <taxon>Chromadorea</taxon>
        <taxon>Rhabditida</taxon>
        <taxon>Rhabditina</taxon>
        <taxon>Rhabditomorpha</taxon>
        <taxon>Strongyloidea</taxon>
        <taxon>Metastrongylidae</taxon>
        <taxon>Dictyocaulus</taxon>
    </lineage>
</organism>
<dbReference type="InterPro" id="IPR031139">
    <property type="entry name" value="RPGRIP1_fam"/>
</dbReference>
<dbReference type="EMBL" id="KN719868">
    <property type="protein sequence ID" value="KJH39844.1"/>
    <property type="molecule type" value="Genomic_DNA"/>
</dbReference>
<dbReference type="OrthoDB" id="2133912at2759"/>
<keyword evidence="5" id="KW-0966">Cell projection</keyword>
<gene>
    <name evidence="7" type="ORF">DICVIV_14260</name>
</gene>
<keyword evidence="4" id="KW-0969">Cilium</keyword>
<proteinExistence type="inferred from homology"/>
<dbReference type="Proteomes" id="UP000053766">
    <property type="component" value="Unassembled WGS sequence"/>
</dbReference>
<keyword evidence="3" id="KW-0175">Coiled coil</keyword>
<evidence type="ECO:0000256" key="2">
    <source>
        <dbReference type="ARBA" id="ARBA00006042"/>
    </source>
</evidence>
<dbReference type="AlphaFoldDB" id="A0A0D8X871"/>
<dbReference type="InterPro" id="IPR035892">
    <property type="entry name" value="C2_domain_sf"/>
</dbReference>
<evidence type="ECO:0000313" key="8">
    <source>
        <dbReference type="Proteomes" id="UP000053766"/>
    </source>
</evidence>
<evidence type="ECO:0000313" key="7">
    <source>
        <dbReference type="EMBL" id="KJH39844.1"/>
    </source>
</evidence>
<dbReference type="InterPro" id="IPR021656">
    <property type="entry name" value="C2-C2_1"/>
</dbReference>
<comment type="similarity">
    <text evidence="2">Belongs to the RPGRIP1 family.</text>
</comment>
<name>A0A0D8X871_DICVI</name>
<keyword evidence="8" id="KW-1185">Reference proteome</keyword>
<evidence type="ECO:0000259" key="6">
    <source>
        <dbReference type="Pfam" id="PF11618"/>
    </source>
</evidence>
<comment type="subcellular location">
    <subcellularLocation>
        <location evidence="1">Cell projection</location>
        <location evidence="1">Cilium</location>
    </subcellularLocation>
</comment>
<reference evidence="7" key="1">
    <citation type="submission" date="2013-11" db="EMBL/GenBank/DDBJ databases">
        <title>Draft genome of the bovine lungworm Dictyocaulus viviparus.</title>
        <authorList>
            <person name="Mitreva M."/>
        </authorList>
    </citation>
    <scope>NUCLEOTIDE SEQUENCE [LARGE SCALE GENOMIC DNA]</scope>
    <source>
        <strain evidence="7">HannoverDv2000</strain>
    </source>
</reference>
<dbReference type="PANTHER" id="PTHR14240:SF1">
    <property type="entry name" value="PROTEIN FANTOM-RELATED"/>
    <property type="match status" value="1"/>
</dbReference>
<sequence length="135" mass="15656">MSEQLLERQKRIFLLEEQIRSIAYATQKPIMRKVTEAKVEFSTDLSLTLTEICITDEYIRNVGTCPAYFLSLEFFDFELQTTPIFTNPSTTLDFTTIYNVVLSNLFLHFIETVSNTFLMKNLLLDFTSLPFGSEI</sequence>
<dbReference type="STRING" id="29172.A0A0D8X871"/>
<dbReference type="Gene3D" id="2.60.40.150">
    <property type="entry name" value="C2 domain"/>
    <property type="match status" value="1"/>
</dbReference>
<dbReference type="Pfam" id="PF11618">
    <property type="entry name" value="C2-C2_1"/>
    <property type="match status" value="1"/>
</dbReference>
<evidence type="ECO:0000256" key="4">
    <source>
        <dbReference type="ARBA" id="ARBA00023069"/>
    </source>
</evidence>
<dbReference type="GO" id="GO:1905515">
    <property type="term" value="P:non-motile cilium assembly"/>
    <property type="evidence" value="ECO:0007669"/>
    <property type="project" value="TreeGrafter"/>
</dbReference>
<evidence type="ECO:0000256" key="1">
    <source>
        <dbReference type="ARBA" id="ARBA00004138"/>
    </source>
</evidence>
<dbReference type="GO" id="GO:0035869">
    <property type="term" value="C:ciliary transition zone"/>
    <property type="evidence" value="ECO:0007669"/>
    <property type="project" value="TreeGrafter"/>
</dbReference>
<evidence type="ECO:0000256" key="3">
    <source>
        <dbReference type="ARBA" id="ARBA00023054"/>
    </source>
</evidence>
<dbReference type="SUPFAM" id="SSF49562">
    <property type="entry name" value="C2 domain (Calcium/lipid-binding domain, CaLB)"/>
    <property type="match status" value="1"/>
</dbReference>
<evidence type="ECO:0000256" key="5">
    <source>
        <dbReference type="ARBA" id="ARBA00023273"/>
    </source>
</evidence>
<dbReference type="GO" id="GO:0005856">
    <property type="term" value="C:cytoskeleton"/>
    <property type="evidence" value="ECO:0007669"/>
    <property type="project" value="UniProtKB-ARBA"/>
</dbReference>